<name>A0A8B8Q8X2_9MYRT</name>
<dbReference type="Pfam" id="PF13041">
    <property type="entry name" value="PPR_2"/>
    <property type="match status" value="4"/>
</dbReference>
<dbReference type="GO" id="GO:0008270">
    <property type="term" value="F:zinc ion binding"/>
    <property type="evidence" value="ECO:0007669"/>
    <property type="project" value="InterPro"/>
</dbReference>
<organism evidence="5 6">
    <name type="scientific">Rhodamnia argentea</name>
    <dbReference type="NCBI Taxonomy" id="178133"/>
    <lineage>
        <taxon>Eukaryota</taxon>
        <taxon>Viridiplantae</taxon>
        <taxon>Streptophyta</taxon>
        <taxon>Embryophyta</taxon>
        <taxon>Tracheophyta</taxon>
        <taxon>Spermatophyta</taxon>
        <taxon>Magnoliopsida</taxon>
        <taxon>eudicotyledons</taxon>
        <taxon>Gunneridae</taxon>
        <taxon>Pentapetalae</taxon>
        <taxon>rosids</taxon>
        <taxon>malvids</taxon>
        <taxon>Myrtales</taxon>
        <taxon>Myrtaceae</taxon>
        <taxon>Myrtoideae</taxon>
        <taxon>Myrteae</taxon>
        <taxon>Australasian group</taxon>
        <taxon>Rhodamnia</taxon>
    </lineage>
</organism>
<dbReference type="RefSeq" id="XP_048131689.1">
    <property type="nucleotide sequence ID" value="XM_048275732.1"/>
</dbReference>
<dbReference type="GeneID" id="115750397"/>
<keyword evidence="2" id="KW-0677">Repeat</keyword>
<dbReference type="NCBIfam" id="TIGR00756">
    <property type="entry name" value="PPR"/>
    <property type="match status" value="4"/>
</dbReference>
<dbReference type="InterPro" id="IPR046848">
    <property type="entry name" value="E_motif"/>
</dbReference>
<sequence>MTRWVLSQRLYLPFESTALSNRFPNFAKSLRAYTGFVQNPQNEGSVLLASSYYSRLLSQCCASKSLVQGKLAHTQLTKFGLSEDPKLRIHLITLYSKCGDFGYARKLVDESPEPDLVPWSALISGYAQNEHGLEAILAYREMHGMGVKGNEFTFPTVLKSCSIRVDLVMGKQVHGVVVVTGYDSDEFVANGLVVMYAKCGEFEDSRRVFCSIHVKNVVSWNGLISSYVQSDFFREAKEMFDEMILSGTKPSEFSLSSILNACAGLGDCSQGRKAHGYLIKLGYESDRFSENALVDMYAKAGDLEDAITAFEEISQPDIVSWNAIIAGCVLHEQNHQALELYIQMNRSGIFPNLFTLSSALKACAGMELNYLARQLHTIVMKLDTKADSFVRAGLVDMYSKCSLMEDARMAFDLMAQKGLIALNALISGYSQNGEDVQAVSIFAETYKNDMGFNQTTLSVILKSATGMQAIDFSMQVHALSLKLGFDNDSQVATSLIDAYSKCGNIGEAARAFEICAAGDLVSLTSMIAAYAQCGQGEEAVKLYLEGQRRGLKPDPFVCSSLLNACANLSAYEQGKQAHVHVLKFGFMSDVFAGNSLVNMYAKCGSIDDAICAFDVITDRGIVSWSAMIGGFAQHGHGKEALRLFDQMLEDGIAPNHITLLSVLCACNHAGLVDKAERYFKSMEELFAIRPTQEHYACMIDILGRAGKLEEAVNLIETMPFQANGHVWGAILGAARIHKNVELGKRAAEMLFVLEPENSGTHVLLSNIYASAGMWGNVAEVRRLMKHSRVKKEPGTSWVELKDKVYTFIVGDRSHPRTDEIYAKLDELSELMSRAGYVPTVEIDLHDVERSEKEKLLYHHSEKLAVAFALIASPPGAPIRVKKNLRICIDCHNAFKFICKIVSREIIIRDTNRFHHLRNGSCSCGDYW</sequence>
<dbReference type="GO" id="GO:0009451">
    <property type="term" value="P:RNA modification"/>
    <property type="evidence" value="ECO:0007669"/>
    <property type="project" value="InterPro"/>
</dbReference>
<dbReference type="InterPro" id="IPR046849">
    <property type="entry name" value="E2_motif"/>
</dbReference>
<dbReference type="Gene3D" id="1.25.40.10">
    <property type="entry name" value="Tetratricopeptide repeat domain"/>
    <property type="match status" value="6"/>
</dbReference>
<dbReference type="KEGG" id="rarg:115750397"/>
<dbReference type="FunFam" id="1.25.40.10:FF:000344">
    <property type="entry name" value="Pentatricopeptide repeat-containing protein"/>
    <property type="match status" value="1"/>
</dbReference>
<dbReference type="FunFam" id="1.25.40.10:FF:000366">
    <property type="entry name" value="Pentatricopeptide (PPR) repeat-containing protein"/>
    <property type="match status" value="1"/>
</dbReference>
<gene>
    <name evidence="6" type="primary">LOC115750397</name>
</gene>
<feature type="repeat" description="PPR" evidence="3">
    <location>
        <begin position="620"/>
        <end position="654"/>
    </location>
</feature>
<dbReference type="PROSITE" id="PS51375">
    <property type="entry name" value="PPR"/>
    <property type="match status" value="5"/>
</dbReference>
<dbReference type="FunFam" id="1.25.40.10:FF:000031">
    <property type="entry name" value="Pentatricopeptide repeat-containing protein mitochondrial"/>
    <property type="match status" value="1"/>
</dbReference>
<dbReference type="InterPro" id="IPR032867">
    <property type="entry name" value="DYW_dom"/>
</dbReference>
<dbReference type="Pfam" id="PF20431">
    <property type="entry name" value="E_motif"/>
    <property type="match status" value="1"/>
</dbReference>
<dbReference type="PANTHER" id="PTHR47926">
    <property type="entry name" value="PENTATRICOPEPTIDE REPEAT-CONTAINING PROTEIN"/>
    <property type="match status" value="1"/>
</dbReference>
<dbReference type="FunFam" id="1.25.40.10:FF:000073">
    <property type="entry name" value="Pentatricopeptide repeat-containing protein chloroplastic"/>
    <property type="match status" value="1"/>
</dbReference>
<dbReference type="InterPro" id="IPR046960">
    <property type="entry name" value="PPR_At4g14850-like_plant"/>
</dbReference>
<dbReference type="Pfam" id="PF20430">
    <property type="entry name" value="Eplus_motif"/>
    <property type="match status" value="1"/>
</dbReference>
<evidence type="ECO:0000256" key="2">
    <source>
        <dbReference type="ARBA" id="ARBA00022737"/>
    </source>
</evidence>
<feature type="repeat" description="PPR" evidence="3">
    <location>
        <begin position="317"/>
        <end position="351"/>
    </location>
</feature>
<evidence type="ECO:0000256" key="1">
    <source>
        <dbReference type="ARBA" id="ARBA00006643"/>
    </source>
</evidence>
<protein>
    <submittedName>
        <fullName evidence="6">Pentatricopeptide repeat-containing protein At5g04780, mitochondrial-like</fullName>
    </submittedName>
</protein>
<evidence type="ECO:0000256" key="3">
    <source>
        <dbReference type="PROSITE-ProRule" id="PRU00708"/>
    </source>
</evidence>
<comment type="similarity">
    <text evidence="1">Belongs to the PPR family. PCMP-H subfamily.</text>
</comment>
<dbReference type="Proteomes" id="UP000827889">
    <property type="component" value="Chromosome 3"/>
</dbReference>
<feature type="repeat" description="PPR" evidence="3">
    <location>
        <begin position="115"/>
        <end position="149"/>
    </location>
</feature>
<dbReference type="PANTHER" id="PTHR47926:SF530">
    <property type="entry name" value="DYW DOMAIN-CONTAINING PROTEIN"/>
    <property type="match status" value="1"/>
</dbReference>
<reference evidence="6" key="1">
    <citation type="submission" date="2025-08" db="UniProtKB">
        <authorList>
            <consortium name="RefSeq"/>
        </authorList>
    </citation>
    <scope>IDENTIFICATION</scope>
    <source>
        <tissue evidence="6">Leaf</tissue>
    </source>
</reference>
<keyword evidence="5" id="KW-1185">Reference proteome</keyword>
<dbReference type="Pfam" id="PF01535">
    <property type="entry name" value="PPR"/>
    <property type="match status" value="6"/>
</dbReference>
<accession>A0A8B8Q8X2</accession>
<feature type="repeat" description="PPR" evidence="3">
    <location>
        <begin position="519"/>
        <end position="553"/>
    </location>
</feature>
<feature type="repeat" description="PPR" evidence="3">
    <location>
        <begin position="216"/>
        <end position="250"/>
    </location>
</feature>
<evidence type="ECO:0000313" key="6">
    <source>
        <dbReference type="RefSeq" id="XP_048131689.1"/>
    </source>
</evidence>
<dbReference type="InterPro" id="IPR011990">
    <property type="entry name" value="TPR-like_helical_dom_sf"/>
</dbReference>
<dbReference type="Pfam" id="PF14432">
    <property type="entry name" value="DYW_deaminase"/>
    <property type="match status" value="1"/>
</dbReference>
<proteinExistence type="inferred from homology"/>
<evidence type="ECO:0000259" key="4">
    <source>
        <dbReference type="Pfam" id="PF14432"/>
    </source>
</evidence>
<dbReference type="GO" id="GO:0003723">
    <property type="term" value="F:RNA binding"/>
    <property type="evidence" value="ECO:0007669"/>
    <property type="project" value="InterPro"/>
</dbReference>
<dbReference type="FunFam" id="1.25.40.10:FF:000343">
    <property type="entry name" value="Pentatricopeptide repeat-containing protein At3g58590"/>
    <property type="match status" value="1"/>
</dbReference>
<evidence type="ECO:0000313" key="5">
    <source>
        <dbReference type="Proteomes" id="UP000827889"/>
    </source>
</evidence>
<feature type="domain" description="DYW" evidence="4">
    <location>
        <begin position="835"/>
        <end position="927"/>
    </location>
</feature>
<dbReference type="InterPro" id="IPR002885">
    <property type="entry name" value="PPR_rpt"/>
</dbReference>
<dbReference type="AlphaFoldDB" id="A0A8B8Q8X2"/>